<keyword evidence="3" id="KW-1185">Reference proteome</keyword>
<dbReference type="Proteomes" id="UP000516173">
    <property type="component" value="Chromosome"/>
</dbReference>
<proteinExistence type="predicted"/>
<dbReference type="GeneID" id="80345414"/>
<dbReference type="AlphaFoldDB" id="A0A7G1KDR5"/>
<sequence length="130" mass="14567">MSSVNRWSGLDGAADEPQSSEVDEMARDTTRTARRVGSAAAGFVAGVRRVDASRERERAVRVRAVADAADRFFAAHPDRGDRVQARRDADAVDIAMSRDTDERIGQYAAWYREWNAAQDRRGAVDRRRSR</sequence>
<feature type="region of interest" description="Disordered" evidence="1">
    <location>
        <begin position="1"/>
        <end position="36"/>
    </location>
</feature>
<evidence type="ECO:0000313" key="2">
    <source>
        <dbReference type="EMBL" id="BCK53021.1"/>
    </source>
</evidence>
<gene>
    <name evidence="2" type="ORF">NWFMUON74_07930</name>
</gene>
<evidence type="ECO:0000313" key="3">
    <source>
        <dbReference type="Proteomes" id="UP000516173"/>
    </source>
</evidence>
<dbReference type="KEGG" id="nwl:NWFMUON74_07930"/>
<dbReference type="EMBL" id="AP023396">
    <property type="protein sequence ID" value="BCK53021.1"/>
    <property type="molecule type" value="Genomic_DNA"/>
</dbReference>
<name>A0A7G1KDR5_9NOCA</name>
<dbReference type="RefSeq" id="WP_187686637.1">
    <property type="nucleotide sequence ID" value="NZ_AP023396.1"/>
</dbReference>
<reference evidence="2 3" key="1">
    <citation type="submission" date="2020-08" db="EMBL/GenBank/DDBJ databases">
        <title>Genome Sequencing of Nocardia wallacei strain FMUON74 and assembly.</title>
        <authorList>
            <person name="Toyokawa M."/>
            <person name="Uesaka K."/>
        </authorList>
    </citation>
    <scope>NUCLEOTIDE SEQUENCE [LARGE SCALE GENOMIC DNA]</scope>
    <source>
        <strain evidence="2 3">FMUON74</strain>
    </source>
</reference>
<protein>
    <submittedName>
        <fullName evidence="2">Uncharacterized protein</fullName>
    </submittedName>
</protein>
<evidence type="ECO:0000256" key="1">
    <source>
        <dbReference type="SAM" id="MobiDB-lite"/>
    </source>
</evidence>
<organism evidence="2 3">
    <name type="scientific">Nocardia wallacei</name>
    <dbReference type="NCBI Taxonomy" id="480035"/>
    <lineage>
        <taxon>Bacteria</taxon>
        <taxon>Bacillati</taxon>
        <taxon>Actinomycetota</taxon>
        <taxon>Actinomycetes</taxon>
        <taxon>Mycobacteriales</taxon>
        <taxon>Nocardiaceae</taxon>
        <taxon>Nocardia</taxon>
    </lineage>
</organism>
<accession>A0A7G1KDR5</accession>